<name>A0A3S5GP38_9ORTO</name>
<feature type="region of interest" description="Disordered" evidence="1">
    <location>
        <begin position="1"/>
        <end position="26"/>
    </location>
</feature>
<reference evidence="2" key="1">
    <citation type="submission" date="2018-01" db="EMBL/GenBank/DDBJ databases">
        <title>Quaranfil virus originated in Egypt, an Orthomyxovirus confirmed in an old tick isolate In India, warrant an urgent need to know its relevance for human and animal.</title>
        <authorList>
            <person name="Yadav P.D."/>
        </authorList>
    </citation>
    <scope>NUCLEOTIDE SEQUENCE</scope>
    <source>
        <strain evidence="2">83939-2</strain>
    </source>
</reference>
<accession>A0A3S5GP38</accession>
<keyword evidence="2" id="KW-0946">Virion</keyword>
<evidence type="ECO:0000256" key="1">
    <source>
        <dbReference type="SAM" id="MobiDB-lite"/>
    </source>
</evidence>
<proteinExistence type="predicted"/>
<dbReference type="EMBL" id="MG770334">
    <property type="protein sequence ID" value="AXL67890.1"/>
    <property type="molecule type" value="Viral_cRNA"/>
</dbReference>
<organism evidence="2">
    <name type="scientific">Quaranjavirus quaranfilense</name>
    <dbReference type="NCBI Taxonomy" id="688436"/>
    <lineage>
        <taxon>Viruses</taxon>
        <taxon>Riboviria</taxon>
        <taxon>Orthornavirae</taxon>
        <taxon>Negarnaviricota</taxon>
        <taxon>Polyploviricotina</taxon>
        <taxon>Insthoviricetes</taxon>
        <taxon>Articulavirales</taxon>
        <taxon>Orthomyxoviridae</taxon>
        <taxon>Quaranjavirus</taxon>
    </lineage>
</organism>
<protein>
    <submittedName>
        <fullName evidence="2">Nucleocapsid protein</fullName>
    </submittedName>
</protein>
<evidence type="ECO:0000313" key="2">
    <source>
        <dbReference type="EMBL" id="AXL67890.1"/>
    </source>
</evidence>
<keyword evidence="2" id="KW-0543">Viral nucleoprotein</keyword>
<dbReference type="GO" id="GO:0019013">
    <property type="term" value="C:viral nucleocapsid"/>
    <property type="evidence" value="ECO:0007669"/>
    <property type="project" value="UniProtKB-KW"/>
</dbReference>
<gene>
    <name evidence="2" type="primary">NP</name>
</gene>
<sequence length="527" mass="59307">MEVDSAPSTAPKPTRKRVNNSGEEIGSGGKRALTGLSLTQKVAIHHAIALMVYHVVIDIFKCTIVDLITDVNVGVYAMNQIWSIHNYFRTKNNSGRSSIGAKIDNATDTYQFILHGRTITVNKEELKGVYKRCITTYFDWDKMSDWMGSVHTIMALWNLFGSRLSEVRIMPSANTISVEKDNRTTVVKDFNQYGIPAGMRHFATGADFKPTMKSALAQSMGPVTVLVQLSEARDNQYAGKWVDALRRAFSHIPHIDQIAKFMLANKPAVLTKINGYLMAIAGYTGTREQKRIAFPPGTLAYLLHDLDKENKLHFNEDRCSKFDFSGAGAFRMYSHFLRVCKRNPLRMNIADPGKARQLLFHTMFGTHVEDFGILQSMTDVSDWLKRKDFEEEFKTLRASYARVEGTFYPIEMRYYSKVCSSLNTKMIGGGSAPVTNCQIFSGNRKRIVTEGLKSLGQQGVGAGLSTLDKDSIEKLLREHLESIKTAFGDSFEAGTVKWRKFDGLTWDKEGDEVEMRPGEVGEIYWSN</sequence>